<dbReference type="Proteomes" id="UP000295604">
    <property type="component" value="Unassembled WGS sequence"/>
</dbReference>
<evidence type="ECO:0000259" key="3">
    <source>
        <dbReference type="Pfam" id="PF03959"/>
    </source>
</evidence>
<dbReference type="SUPFAM" id="SSF53474">
    <property type="entry name" value="alpha/beta-Hydrolases"/>
    <property type="match status" value="1"/>
</dbReference>
<dbReference type="AlphaFoldDB" id="A0A4R8T1Q8"/>
<evidence type="ECO:0000256" key="1">
    <source>
        <dbReference type="ARBA" id="ARBA00005863"/>
    </source>
</evidence>
<dbReference type="Gene3D" id="3.40.50.1820">
    <property type="entry name" value="alpha/beta hydrolase"/>
    <property type="match status" value="1"/>
</dbReference>
<sequence length="186" mass="20081">MDKPKVLCLHGAGSSAAIFKVQLRRFTRALGDRFDFVFADAPFECGIGPGMHPTFATSGPFYRWQCDESGSAAHLGLTAEDVDREREAVRNHLGGILARTGGGGGAPFVGVVAFSQGCGIATGLLLDQHELGRRWGCCPTFQFAWLICATYPALTLLPREERGEWLCVCVCVCVCCEGWTDSFGAR</sequence>
<comment type="caution">
    <text evidence="4">The sequence shown here is derived from an EMBL/GenBank/DDBJ whole genome shotgun (WGS) entry which is preliminary data.</text>
</comment>
<protein>
    <submittedName>
        <fullName evidence="4">Esterase mlcF</fullName>
    </submittedName>
</protein>
<dbReference type="InterPro" id="IPR050593">
    <property type="entry name" value="LovG"/>
</dbReference>
<dbReference type="InterPro" id="IPR005645">
    <property type="entry name" value="FSH-like_dom"/>
</dbReference>
<dbReference type="EMBL" id="QAPF01000635">
    <property type="protein sequence ID" value="TEA10221.1"/>
    <property type="molecule type" value="Genomic_DNA"/>
</dbReference>
<evidence type="ECO:0000256" key="2">
    <source>
        <dbReference type="ARBA" id="ARBA00022801"/>
    </source>
</evidence>
<accession>A0A4R8T1Q8</accession>
<organism evidence="4 5">
    <name type="scientific">Colletotrichum sidae</name>
    <dbReference type="NCBI Taxonomy" id="1347389"/>
    <lineage>
        <taxon>Eukaryota</taxon>
        <taxon>Fungi</taxon>
        <taxon>Dikarya</taxon>
        <taxon>Ascomycota</taxon>
        <taxon>Pezizomycotina</taxon>
        <taxon>Sordariomycetes</taxon>
        <taxon>Hypocreomycetidae</taxon>
        <taxon>Glomerellales</taxon>
        <taxon>Glomerellaceae</taxon>
        <taxon>Colletotrichum</taxon>
        <taxon>Colletotrichum orbiculare species complex</taxon>
    </lineage>
</organism>
<reference evidence="4 5" key="1">
    <citation type="submission" date="2018-11" db="EMBL/GenBank/DDBJ databases">
        <title>Genome sequence and assembly of Colletotrichum sidae.</title>
        <authorList>
            <person name="Gan P."/>
            <person name="Shirasu K."/>
        </authorList>
    </citation>
    <scope>NUCLEOTIDE SEQUENCE [LARGE SCALE GENOMIC DNA]</scope>
    <source>
        <strain evidence="4 5">CBS 518.97</strain>
    </source>
</reference>
<dbReference type="InterPro" id="IPR029058">
    <property type="entry name" value="AB_hydrolase_fold"/>
</dbReference>
<dbReference type="GO" id="GO:0016787">
    <property type="term" value="F:hydrolase activity"/>
    <property type="evidence" value="ECO:0007669"/>
    <property type="project" value="UniProtKB-KW"/>
</dbReference>
<dbReference type="Pfam" id="PF03959">
    <property type="entry name" value="FSH1"/>
    <property type="match status" value="1"/>
</dbReference>
<name>A0A4R8T1Q8_9PEZI</name>
<dbReference type="PANTHER" id="PTHR48070:SF3">
    <property type="entry name" value="ESTERASE DBAE-RELATED"/>
    <property type="match status" value="1"/>
</dbReference>
<dbReference type="GO" id="GO:0005634">
    <property type="term" value="C:nucleus"/>
    <property type="evidence" value="ECO:0007669"/>
    <property type="project" value="TreeGrafter"/>
</dbReference>
<evidence type="ECO:0000313" key="5">
    <source>
        <dbReference type="Proteomes" id="UP000295604"/>
    </source>
</evidence>
<dbReference type="GO" id="GO:0044550">
    <property type="term" value="P:secondary metabolite biosynthetic process"/>
    <property type="evidence" value="ECO:0007669"/>
    <property type="project" value="TreeGrafter"/>
</dbReference>
<proteinExistence type="inferred from homology"/>
<comment type="similarity">
    <text evidence="1">Belongs to the LovG family.</text>
</comment>
<keyword evidence="2" id="KW-0378">Hydrolase</keyword>
<feature type="domain" description="Serine hydrolase" evidence="3">
    <location>
        <begin position="3"/>
        <end position="150"/>
    </location>
</feature>
<dbReference type="PANTHER" id="PTHR48070">
    <property type="entry name" value="ESTERASE OVCA2"/>
    <property type="match status" value="1"/>
</dbReference>
<evidence type="ECO:0000313" key="4">
    <source>
        <dbReference type="EMBL" id="TEA10221.1"/>
    </source>
</evidence>
<keyword evidence="5" id="KW-1185">Reference proteome</keyword>
<dbReference type="GO" id="GO:0005737">
    <property type="term" value="C:cytoplasm"/>
    <property type="evidence" value="ECO:0007669"/>
    <property type="project" value="TreeGrafter"/>
</dbReference>
<gene>
    <name evidence="4" type="primary">mlcF-0</name>
    <name evidence="4" type="ORF">C8034_v010358</name>
</gene>